<evidence type="ECO:0000313" key="3">
    <source>
        <dbReference type="Proteomes" id="UP000828390"/>
    </source>
</evidence>
<protein>
    <submittedName>
        <fullName evidence="2">Uncharacterized protein</fullName>
    </submittedName>
</protein>
<sequence>MTVMLKQTERERATLKEQLKYVIEENKYMKQILSEQTSPKRRSPFGDRYRPDSSNSPVIKSSAGNTPGFPFGMNRTSSTDSQKNTPALPNNAVTSGRISVRTPPSGGKMGTIPTNATSTPPCHQQHYKTPKSVPHPINFGDWNMEESPH</sequence>
<dbReference type="AlphaFoldDB" id="A0A9D3YZD9"/>
<reference evidence="2" key="1">
    <citation type="journal article" date="2019" name="bioRxiv">
        <title>The Genome of the Zebra Mussel, Dreissena polymorpha: A Resource for Invasive Species Research.</title>
        <authorList>
            <person name="McCartney M.A."/>
            <person name="Auch B."/>
            <person name="Kono T."/>
            <person name="Mallez S."/>
            <person name="Zhang Y."/>
            <person name="Obille A."/>
            <person name="Becker A."/>
            <person name="Abrahante J.E."/>
            <person name="Garbe J."/>
            <person name="Badalamenti J.P."/>
            <person name="Herman A."/>
            <person name="Mangelson H."/>
            <person name="Liachko I."/>
            <person name="Sullivan S."/>
            <person name="Sone E.D."/>
            <person name="Koren S."/>
            <person name="Silverstein K.A.T."/>
            <person name="Beckman K.B."/>
            <person name="Gohl D.M."/>
        </authorList>
    </citation>
    <scope>NUCLEOTIDE SEQUENCE</scope>
    <source>
        <strain evidence="2">Duluth1</strain>
        <tissue evidence="2">Whole animal</tissue>
    </source>
</reference>
<organism evidence="2 3">
    <name type="scientific">Dreissena polymorpha</name>
    <name type="common">Zebra mussel</name>
    <name type="synonym">Mytilus polymorpha</name>
    <dbReference type="NCBI Taxonomy" id="45954"/>
    <lineage>
        <taxon>Eukaryota</taxon>
        <taxon>Metazoa</taxon>
        <taxon>Spiralia</taxon>
        <taxon>Lophotrochozoa</taxon>
        <taxon>Mollusca</taxon>
        <taxon>Bivalvia</taxon>
        <taxon>Autobranchia</taxon>
        <taxon>Heteroconchia</taxon>
        <taxon>Euheterodonta</taxon>
        <taxon>Imparidentia</taxon>
        <taxon>Neoheterodontei</taxon>
        <taxon>Myida</taxon>
        <taxon>Dreissenoidea</taxon>
        <taxon>Dreissenidae</taxon>
        <taxon>Dreissena</taxon>
    </lineage>
</organism>
<dbReference type="OrthoDB" id="2535391at2759"/>
<dbReference type="Proteomes" id="UP000828390">
    <property type="component" value="Unassembled WGS sequence"/>
</dbReference>
<feature type="compositionally biased region" description="Polar residues" evidence="1">
    <location>
        <begin position="74"/>
        <end position="97"/>
    </location>
</feature>
<proteinExistence type="predicted"/>
<comment type="caution">
    <text evidence="2">The sequence shown here is derived from an EMBL/GenBank/DDBJ whole genome shotgun (WGS) entry which is preliminary data.</text>
</comment>
<reference evidence="2" key="2">
    <citation type="submission" date="2020-11" db="EMBL/GenBank/DDBJ databases">
        <authorList>
            <person name="McCartney M.A."/>
            <person name="Auch B."/>
            <person name="Kono T."/>
            <person name="Mallez S."/>
            <person name="Becker A."/>
            <person name="Gohl D.M."/>
            <person name="Silverstein K.A.T."/>
            <person name="Koren S."/>
            <person name="Bechman K.B."/>
            <person name="Herman A."/>
            <person name="Abrahante J.E."/>
            <person name="Garbe J."/>
        </authorList>
    </citation>
    <scope>NUCLEOTIDE SEQUENCE</scope>
    <source>
        <strain evidence="2">Duluth1</strain>
        <tissue evidence="2">Whole animal</tissue>
    </source>
</reference>
<evidence type="ECO:0000256" key="1">
    <source>
        <dbReference type="SAM" id="MobiDB-lite"/>
    </source>
</evidence>
<keyword evidence="3" id="KW-1185">Reference proteome</keyword>
<feature type="compositionally biased region" description="Polar residues" evidence="1">
    <location>
        <begin position="52"/>
        <end position="65"/>
    </location>
</feature>
<name>A0A9D3YZD9_DREPO</name>
<accession>A0A9D3YZD9</accession>
<gene>
    <name evidence="2" type="ORF">DPMN_067263</name>
</gene>
<dbReference type="EMBL" id="JAIWYP010000014">
    <property type="protein sequence ID" value="KAH3707845.1"/>
    <property type="molecule type" value="Genomic_DNA"/>
</dbReference>
<feature type="compositionally biased region" description="Polar residues" evidence="1">
    <location>
        <begin position="112"/>
        <end position="122"/>
    </location>
</feature>
<feature type="region of interest" description="Disordered" evidence="1">
    <location>
        <begin position="33"/>
        <end position="149"/>
    </location>
</feature>
<evidence type="ECO:0000313" key="2">
    <source>
        <dbReference type="EMBL" id="KAH3707845.1"/>
    </source>
</evidence>